<evidence type="ECO:0000256" key="2">
    <source>
        <dbReference type="SAM" id="Phobius"/>
    </source>
</evidence>
<dbReference type="PANTHER" id="PTHR21666">
    <property type="entry name" value="PEPTIDASE-RELATED"/>
    <property type="match status" value="1"/>
</dbReference>
<evidence type="ECO:0000313" key="4">
    <source>
        <dbReference type="EMBL" id="TFI58111.1"/>
    </source>
</evidence>
<dbReference type="GO" id="GO:0004222">
    <property type="term" value="F:metalloendopeptidase activity"/>
    <property type="evidence" value="ECO:0007669"/>
    <property type="project" value="TreeGrafter"/>
</dbReference>
<feature type="domain" description="M23ase beta-sheet core" evidence="3">
    <location>
        <begin position="187"/>
        <end position="282"/>
    </location>
</feature>
<dbReference type="OrthoDB" id="9815245at2"/>
<keyword evidence="2" id="KW-1133">Transmembrane helix</keyword>
<dbReference type="Pfam" id="PF01551">
    <property type="entry name" value="Peptidase_M23"/>
    <property type="match status" value="1"/>
</dbReference>
<dbReference type="AlphaFoldDB" id="A0A4Y8ZQ27"/>
<evidence type="ECO:0000256" key="1">
    <source>
        <dbReference type="ARBA" id="ARBA00022729"/>
    </source>
</evidence>
<comment type="caution">
    <text evidence="4">The sequence shown here is derived from an EMBL/GenBank/DDBJ whole genome shotgun (WGS) entry which is preliminary data.</text>
</comment>
<sequence>MVLTETINAGWGKGFRKLFRSRDIFLHDGRSLRRVRISAGVQLFGAVAALLTLCWSVFAAAQLATVDSAPVPADVARMEREVRAMQADVAAIREAAQKRFQLTAGEVRRLGLDPQRLQAGGVGGPYEPVDTDHAADPNFKALFMSWKQLDSLEQGTIAIPSLEPVKGTRFTSGYGVRSDPFKGRAAMHAGLDLAGPIGTPIYATADGTVGRAEYNNGGYGNLVEIEHGHGIQTRYGHLSKYMVSAGQKVKRGDLIALMGSTGRSTGSHLHYEVRIDGKAVNPIPFMQSSDYLQSVQRRAAAVAIGGPAKAE</sequence>
<dbReference type="CDD" id="cd12797">
    <property type="entry name" value="M23_peptidase"/>
    <property type="match status" value="1"/>
</dbReference>
<proteinExistence type="predicted"/>
<dbReference type="InterPro" id="IPR011055">
    <property type="entry name" value="Dup_hybrid_motif"/>
</dbReference>
<dbReference type="Gene3D" id="2.70.70.10">
    <property type="entry name" value="Glucose Permease (Domain IIA)"/>
    <property type="match status" value="1"/>
</dbReference>
<organism evidence="4 5">
    <name type="scientific">Sphingomonas parva</name>
    <dbReference type="NCBI Taxonomy" id="2555898"/>
    <lineage>
        <taxon>Bacteria</taxon>
        <taxon>Pseudomonadati</taxon>
        <taxon>Pseudomonadota</taxon>
        <taxon>Alphaproteobacteria</taxon>
        <taxon>Sphingomonadales</taxon>
        <taxon>Sphingomonadaceae</taxon>
        <taxon>Sphingomonas</taxon>
    </lineage>
</organism>
<reference evidence="4 5" key="1">
    <citation type="submission" date="2019-03" db="EMBL/GenBank/DDBJ databases">
        <title>Genome sequence of Sphingomonas sp. 17J27-24.</title>
        <authorList>
            <person name="Kim M."/>
            <person name="Maeng S."/>
            <person name="Sathiyaraj S."/>
        </authorList>
    </citation>
    <scope>NUCLEOTIDE SEQUENCE [LARGE SCALE GENOMIC DNA]</scope>
    <source>
        <strain evidence="4 5">17J27-24</strain>
    </source>
</reference>
<feature type="transmembrane region" description="Helical" evidence="2">
    <location>
        <begin position="39"/>
        <end position="58"/>
    </location>
</feature>
<evidence type="ECO:0000313" key="5">
    <source>
        <dbReference type="Proteomes" id="UP000298213"/>
    </source>
</evidence>
<gene>
    <name evidence="4" type="ORF">E2493_11700</name>
</gene>
<protein>
    <submittedName>
        <fullName evidence="4">M23 family metallopeptidase</fullName>
    </submittedName>
</protein>
<keyword evidence="2" id="KW-0472">Membrane</keyword>
<accession>A0A4Y8ZQ27</accession>
<keyword evidence="5" id="KW-1185">Reference proteome</keyword>
<dbReference type="SUPFAM" id="SSF51261">
    <property type="entry name" value="Duplicated hybrid motif"/>
    <property type="match status" value="1"/>
</dbReference>
<keyword evidence="1" id="KW-0732">Signal</keyword>
<dbReference type="InterPro" id="IPR050570">
    <property type="entry name" value="Cell_wall_metabolism_enzyme"/>
</dbReference>
<keyword evidence="2" id="KW-0812">Transmembrane</keyword>
<evidence type="ECO:0000259" key="3">
    <source>
        <dbReference type="Pfam" id="PF01551"/>
    </source>
</evidence>
<dbReference type="Proteomes" id="UP000298213">
    <property type="component" value="Unassembled WGS sequence"/>
</dbReference>
<dbReference type="FunFam" id="2.70.70.10:FF:000006">
    <property type="entry name" value="M23 family peptidase"/>
    <property type="match status" value="1"/>
</dbReference>
<dbReference type="InterPro" id="IPR016047">
    <property type="entry name" value="M23ase_b-sheet_dom"/>
</dbReference>
<name>A0A4Y8ZQ27_9SPHN</name>
<dbReference type="PANTHER" id="PTHR21666:SF289">
    <property type="entry name" value="L-ALA--D-GLU ENDOPEPTIDASE"/>
    <property type="match status" value="1"/>
</dbReference>
<dbReference type="EMBL" id="SPDV01000020">
    <property type="protein sequence ID" value="TFI58111.1"/>
    <property type="molecule type" value="Genomic_DNA"/>
</dbReference>